<comment type="caution">
    <text evidence="1">The sequence shown here is derived from an EMBL/GenBank/DDBJ whole genome shotgun (WGS) entry which is preliminary data.</text>
</comment>
<dbReference type="Proteomes" id="UP001501459">
    <property type="component" value="Unassembled WGS sequence"/>
</dbReference>
<protein>
    <submittedName>
        <fullName evidence="1">Uncharacterized protein</fullName>
    </submittedName>
</protein>
<evidence type="ECO:0000313" key="1">
    <source>
        <dbReference type="EMBL" id="GAA0428929.1"/>
    </source>
</evidence>
<name>A0ABP3IX63_9BACI</name>
<organism evidence="1 2">
    <name type="scientific">Lentibacillus halophilus</name>
    <dbReference type="NCBI Taxonomy" id="295065"/>
    <lineage>
        <taxon>Bacteria</taxon>
        <taxon>Bacillati</taxon>
        <taxon>Bacillota</taxon>
        <taxon>Bacilli</taxon>
        <taxon>Bacillales</taxon>
        <taxon>Bacillaceae</taxon>
        <taxon>Lentibacillus</taxon>
    </lineage>
</organism>
<proteinExistence type="predicted"/>
<dbReference type="RefSeq" id="WP_343750531.1">
    <property type="nucleotide sequence ID" value="NZ_BAAADM010000003.1"/>
</dbReference>
<accession>A0ABP3IX63</accession>
<sequence>MVAQFEIRDKVLEFVQMATLSPVKGFYPTSAAKYVNTSVQTVFPYLIDLVKTEELILVWELRCPNFDCNKTINDSKFESISIDDEMECPKCGYEFEVSNKDFFPRFDISSSYKEYLNKKDDNSGKKKRVFSLQT</sequence>
<reference evidence="2" key="1">
    <citation type="journal article" date="2019" name="Int. J. Syst. Evol. Microbiol.">
        <title>The Global Catalogue of Microorganisms (GCM) 10K type strain sequencing project: providing services to taxonomists for standard genome sequencing and annotation.</title>
        <authorList>
            <consortium name="The Broad Institute Genomics Platform"/>
            <consortium name="The Broad Institute Genome Sequencing Center for Infectious Disease"/>
            <person name="Wu L."/>
            <person name="Ma J."/>
        </authorList>
    </citation>
    <scope>NUCLEOTIDE SEQUENCE [LARGE SCALE GENOMIC DNA]</scope>
    <source>
        <strain evidence="2">JCM 12149</strain>
    </source>
</reference>
<dbReference type="EMBL" id="BAAADM010000003">
    <property type="protein sequence ID" value="GAA0428929.1"/>
    <property type="molecule type" value="Genomic_DNA"/>
</dbReference>
<gene>
    <name evidence="1" type="ORF">GCM10008983_01560</name>
</gene>
<keyword evidence="2" id="KW-1185">Reference proteome</keyword>
<evidence type="ECO:0000313" key="2">
    <source>
        <dbReference type="Proteomes" id="UP001501459"/>
    </source>
</evidence>